<dbReference type="WBParaSite" id="jg15414">
    <property type="protein sequence ID" value="jg15414"/>
    <property type="gene ID" value="jg15414"/>
</dbReference>
<dbReference type="PANTHER" id="PTHR47332">
    <property type="entry name" value="SET DOMAIN-CONTAINING PROTEIN 5"/>
    <property type="match status" value="1"/>
</dbReference>
<dbReference type="InterPro" id="IPR046341">
    <property type="entry name" value="SET_dom_sf"/>
</dbReference>
<evidence type="ECO:0000313" key="1">
    <source>
        <dbReference type="Proteomes" id="UP000887574"/>
    </source>
</evidence>
<accession>A0A915D4W4</accession>
<name>A0A915D4W4_9BILA</name>
<sequence>MFVYAVKNINKGEEVTITYCDSFIPYTERAKKLQYFGFQCYCELCAFEKANPTNATKEEIWRQAEAIGNNPLNIMQPTQQVARQLEYLIQQIKGNRIHGQHTNTLQFHPLTSLYYMHKFLGNMEKCLEILNQMMACCGDPFVHIHGVDILLWMADCNFQLGNRQAARANISFATTISQYRMGGDENLFKKAFSEAQKSL</sequence>
<dbReference type="Proteomes" id="UP000887574">
    <property type="component" value="Unplaced"/>
</dbReference>
<reference evidence="2" key="1">
    <citation type="submission" date="2022-11" db="UniProtKB">
        <authorList>
            <consortium name="WormBaseParasite"/>
        </authorList>
    </citation>
    <scope>IDENTIFICATION</scope>
</reference>
<keyword evidence="1" id="KW-1185">Reference proteome</keyword>
<proteinExistence type="predicted"/>
<dbReference type="Gene3D" id="2.170.270.10">
    <property type="entry name" value="SET domain"/>
    <property type="match status" value="1"/>
</dbReference>
<dbReference type="AlphaFoldDB" id="A0A915D4W4"/>
<dbReference type="SUPFAM" id="SSF82199">
    <property type="entry name" value="SET domain"/>
    <property type="match status" value="1"/>
</dbReference>
<dbReference type="InterPro" id="IPR053185">
    <property type="entry name" value="SET_domain_protein"/>
</dbReference>
<protein>
    <submittedName>
        <fullName evidence="2">SET domain-containing protein</fullName>
    </submittedName>
</protein>
<dbReference type="PANTHER" id="PTHR47332:SF4">
    <property type="entry name" value="SET DOMAIN-CONTAINING PROTEIN 5"/>
    <property type="match status" value="1"/>
</dbReference>
<organism evidence="1 2">
    <name type="scientific">Ditylenchus dipsaci</name>
    <dbReference type="NCBI Taxonomy" id="166011"/>
    <lineage>
        <taxon>Eukaryota</taxon>
        <taxon>Metazoa</taxon>
        <taxon>Ecdysozoa</taxon>
        <taxon>Nematoda</taxon>
        <taxon>Chromadorea</taxon>
        <taxon>Rhabditida</taxon>
        <taxon>Tylenchina</taxon>
        <taxon>Tylenchomorpha</taxon>
        <taxon>Sphaerularioidea</taxon>
        <taxon>Anguinidae</taxon>
        <taxon>Anguininae</taxon>
        <taxon>Ditylenchus</taxon>
    </lineage>
</organism>
<evidence type="ECO:0000313" key="2">
    <source>
        <dbReference type="WBParaSite" id="jg15414"/>
    </source>
</evidence>